<evidence type="ECO:0000259" key="6">
    <source>
        <dbReference type="Pfam" id="PF04542"/>
    </source>
</evidence>
<dbReference type="PANTHER" id="PTHR43133:SF8">
    <property type="entry name" value="RNA POLYMERASE SIGMA FACTOR HI_1459-RELATED"/>
    <property type="match status" value="1"/>
</dbReference>
<evidence type="ECO:0000256" key="1">
    <source>
        <dbReference type="ARBA" id="ARBA00010641"/>
    </source>
</evidence>
<dbReference type="EMBL" id="WELI01000012">
    <property type="protein sequence ID" value="KAB7727142.1"/>
    <property type="molecule type" value="Genomic_DNA"/>
</dbReference>
<keyword evidence="9" id="KW-1185">Reference proteome</keyword>
<gene>
    <name evidence="8" type="ORF">F5984_22885</name>
</gene>
<dbReference type="Proteomes" id="UP000488299">
    <property type="component" value="Unassembled WGS sequence"/>
</dbReference>
<dbReference type="Pfam" id="PF08281">
    <property type="entry name" value="Sigma70_r4_2"/>
    <property type="match status" value="1"/>
</dbReference>
<dbReference type="AlphaFoldDB" id="A0A7J5TUA8"/>
<keyword evidence="2" id="KW-0805">Transcription regulation</keyword>
<feature type="domain" description="RNA polymerase sigma factor 70 region 4 type 2" evidence="7">
    <location>
        <begin position="117"/>
        <end position="168"/>
    </location>
</feature>
<dbReference type="SUPFAM" id="SSF88946">
    <property type="entry name" value="Sigma2 domain of RNA polymerase sigma factors"/>
    <property type="match status" value="1"/>
</dbReference>
<dbReference type="SUPFAM" id="SSF88659">
    <property type="entry name" value="Sigma3 and sigma4 domains of RNA polymerase sigma factors"/>
    <property type="match status" value="1"/>
</dbReference>
<evidence type="ECO:0000256" key="3">
    <source>
        <dbReference type="ARBA" id="ARBA00023082"/>
    </source>
</evidence>
<name>A0A7J5TUA8_9BACT</name>
<keyword evidence="5" id="KW-0804">Transcription</keyword>
<dbReference type="Gene3D" id="1.10.1740.10">
    <property type="match status" value="1"/>
</dbReference>
<evidence type="ECO:0000256" key="4">
    <source>
        <dbReference type="ARBA" id="ARBA00023125"/>
    </source>
</evidence>
<dbReference type="PANTHER" id="PTHR43133">
    <property type="entry name" value="RNA POLYMERASE ECF-TYPE SIGMA FACTO"/>
    <property type="match status" value="1"/>
</dbReference>
<dbReference type="InterPro" id="IPR013325">
    <property type="entry name" value="RNA_pol_sigma_r2"/>
</dbReference>
<evidence type="ECO:0000256" key="5">
    <source>
        <dbReference type="ARBA" id="ARBA00023163"/>
    </source>
</evidence>
<evidence type="ECO:0000313" key="8">
    <source>
        <dbReference type="EMBL" id="KAB7727142.1"/>
    </source>
</evidence>
<dbReference type="Gene3D" id="1.10.10.10">
    <property type="entry name" value="Winged helix-like DNA-binding domain superfamily/Winged helix DNA-binding domain"/>
    <property type="match status" value="1"/>
</dbReference>
<dbReference type="GO" id="GO:0006352">
    <property type="term" value="P:DNA-templated transcription initiation"/>
    <property type="evidence" value="ECO:0007669"/>
    <property type="project" value="InterPro"/>
</dbReference>
<accession>A0A7J5TUA8</accession>
<dbReference type="CDD" id="cd06171">
    <property type="entry name" value="Sigma70_r4"/>
    <property type="match status" value="1"/>
</dbReference>
<organism evidence="8 9">
    <name type="scientific">Rudanella paleaurantiibacter</name>
    <dbReference type="NCBI Taxonomy" id="2614655"/>
    <lineage>
        <taxon>Bacteria</taxon>
        <taxon>Pseudomonadati</taxon>
        <taxon>Bacteroidota</taxon>
        <taxon>Cytophagia</taxon>
        <taxon>Cytophagales</taxon>
        <taxon>Cytophagaceae</taxon>
        <taxon>Rudanella</taxon>
    </lineage>
</organism>
<evidence type="ECO:0000256" key="2">
    <source>
        <dbReference type="ARBA" id="ARBA00023015"/>
    </source>
</evidence>
<dbReference type="InterPro" id="IPR007627">
    <property type="entry name" value="RNA_pol_sigma70_r2"/>
</dbReference>
<dbReference type="InterPro" id="IPR013249">
    <property type="entry name" value="RNA_pol_sigma70_r4_t2"/>
</dbReference>
<evidence type="ECO:0000313" key="9">
    <source>
        <dbReference type="Proteomes" id="UP000488299"/>
    </source>
</evidence>
<dbReference type="InterPro" id="IPR039425">
    <property type="entry name" value="RNA_pol_sigma-70-like"/>
</dbReference>
<dbReference type="InterPro" id="IPR013324">
    <property type="entry name" value="RNA_pol_sigma_r3/r4-like"/>
</dbReference>
<dbReference type="NCBIfam" id="TIGR02937">
    <property type="entry name" value="sigma70-ECF"/>
    <property type="match status" value="1"/>
</dbReference>
<keyword evidence="4" id="KW-0238">DNA-binding</keyword>
<sequence>MTDEELIRQYLHSGTNSCLEALYNRYSTKVYHRCMAVIRDTNKAQDYTHDIFIRIFARLDRFQERSSFATWLYSIAYNYCVDQLRADKRLMLTALDSQTDYHSYTTEEADGYEYNLQLLSKVMKTMPDNEARLLRLKYQEGLDIRQIASQLNINDSAVKMRLKRSRERAKRLYQGAVC</sequence>
<protein>
    <submittedName>
        <fullName evidence="8">Sigma-70 family RNA polymerase sigma factor</fullName>
    </submittedName>
</protein>
<dbReference type="InterPro" id="IPR036388">
    <property type="entry name" value="WH-like_DNA-bd_sf"/>
</dbReference>
<comment type="similarity">
    <text evidence="1">Belongs to the sigma-70 factor family. ECF subfamily.</text>
</comment>
<dbReference type="GO" id="GO:0003677">
    <property type="term" value="F:DNA binding"/>
    <property type="evidence" value="ECO:0007669"/>
    <property type="project" value="UniProtKB-KW"/>
</dbReference>
<comment type="caution">
    <text evidence="8">The sequence shown here is derived from an EMBL/GenBank/DDBJ whole genome shotgun (WGS) entry which is preliminary data.</text>
</comment>
<keyword evidence="3" id="KW-0731">Sigma factor</keyword>
<dbReference type="InterPro" id="IPR014284">
    <property type="entry name" value="RNA_pol_sigma-70_dom"/>
</dbReference>
<evidence type="ECO:0000259" key="7">
    <source>
        <dbReference type="Pfam" id="PF08281"/>
    </source>
</evidence>
<dbReference type="GO" id="GO:0016987">
    <property type="term" value="F:sigma factor activity"/>
    <property type="evidence" value="ECO:0007669"/>
    <property type="project" value="UniProtKB-KW"/>
</dbReference>
<feature type="domain" description="RNA polymerase sigma-70 region 2" evidence="6">
    <location>
        <begin position="22"/>
        <end position="89"/>
    </location>
</feature>
<reference evidence="8 9" key="1">
    <citation type="submission" date="2019-10" db="EMBL/GenBank/DDBJ databases">
        <title>Rudanella paleaurantiibacter sp. nov., isolated from sludge.</title>
        <authorList>
            <person name="Xu S.Q."/>
        </authorList>
    </citation>
    <scope>NUCLEOTIDE SEQUENCE [LARGE SCALE GENOMIC DNA]</scope>
    <source>
        <strain evidence="8 9">HX-22-17</strain>
    </source>
</reference>
<dbReference type="Pfam" id="PF04542">
    <property type="entry name" value="Sigma70_r2"/>
    <property type="match status" value="1"/>
</dbReference>
<proteinExistence type="inferred from homology"/>